<name>A0ACA9QVW8_9GLOM</name>
<protein>
    <submittedName>
        <fullName evidence="1">13792_t:CDS:1</fullName>
    </submittedName>
</protein>
<accession>A0ACA9QVW8</accession>
<organism evidence="1 2">
    <name type="scientific">Dentiscutata heterogama</name>
    <dbReference type="NCBI Taxonomy" id="1316150"/>
    <lineage>
        <taxon>Eukaryota</taxon>
        <taxon>Fungi</taxon>
        <taxon>Fungi incertae sedis</taxon>
        <taxon>Mucoromycota</taxon>
        <taxon>Glomeromycotina</taxon>
        <taxon>Glomeromycetes</taxon>
        <taxon>Diversisporales</taxon>
        <taxon>Gigasporaceae</taxon>
        <taxon>Dentiscutata</taxon>
    </lineage>
</organism>
<feature type="non-terminal residue" evidence="1">
    <location>
        <position position="1"/>
    </location>
</feature>
<dbReference type="Proteomes" id="UP000789702">
    <property type="component" value="Unassembled WGS sequence"/>
</dbReference>
<reference evidence="1" key="1">
    <citation type="submission" date="2021-06" db="EMBL/GenBank/DDBJ databases">
        <authorList>
            <person name="Kallberg Y."/>
            <person name="Tangrot J."/>
            <person name="Rosling A."/>
        </authorList>
    </citation>
    <scope>NUCLEOTIDE SEQUENCE</scope>
    <source>
        <strain evidence="1">IL203A</strain>
    </source>
</reference>
<proteinExistence type="predicted"/>
<dbReference type="EMBL" id="CAJVPU010054149">
    <property type="protein sequence ID" value="CAG8766385.1"/>
    <property type="molecule type" value="Genomic_DNA"/>
</dbReference>
<keyword evidence="2" id="KW-1185">Reference proteome</keyword>
<feature type="non-terminal residue" evidence="1">
    <location>
        <position position="67"/>
    </location>
</feature>
<gene>
    <name evidence="1" type="ORF">DHETER_LOCUS15585</name>
</gene>
<sequence length="67" mass="7037">VLTTPLVSRSLTQCGVAPVCAIETQLRIPNSTCAQDALCNVINGNQVHCANTVKCTSGVEFEFLCGP</sequence>
<evidence type="ECO:0000313" key="1">
    <source>
        <dbReference type="EMBL" id="CAG8766385.1"/>
    </source>
</evidence>
<comment type="caution">
    <text evidence="1">The sequence shown here is derived from an EMBL/GenBank/DDBJ whole genome shotgun (WGS) entry which is preliminary data.</text>
</comment>
<evidence type="ECO:0000313" key="2">
    <source>
        <dbReference type="Proteomes" id="UP000789702"/>
    </source>
</evidence>